<dbReference type="OrthoDB" id="3177103at2"/>
<dbReference type="Pfam" id="PF00535">
    <property type="entry name" value="Glycos_transf_2"/>
    <property type="match status" value="1"/>
</dbReference>
<feature type="transmembrane region" description="Helical" evidence="1">
    <location>
        <begin position="232"/>
        <end position="254"/>
    </location>
</feature>
<dbReference type="GO" id="GO:0016740">
    <property type="term" value="F:transferase activity"/>
    <property type="evidence" value="ECO:0007669"/>
    <property type="project" value="UniProtKB-KW"/>
</dbReference>
<feature type="domain" description="Glycosyltransferase 2-like" evidence="2">
    <location>
        <begin position="6"/>
        <end position="165"/>
    </location>
</feature>
<keyword evidence="1" id="KW-0472">Membrane</keyword>
<dbReference type="Proteomes" id="UP000315252">
    <property type="component" value="Unassembled WGS sequence"/>
</dbReference>
<reference evidence="3 4" key="1">
    <citation type="submission" date="2019-06" db="EMBL/GenBank/DDBJ databases">
        <title>Whole genome sequence for Rhodospirillaceae sp. R148.</title>
        <authorList>
            <person name="Wang G."/>
        </authorList>
    </citation>
    <scope>NUCLEOTIDE SEQUENCE [LARGE SCALE GENOMIC DNA]</scope>
    <source>
        <strain evidence="3 4">R148</strain>
    </source>
</reference>
<dbReference type="InterPro" id="IPR050256">
    <property type="entry name" value="Glycosyltransferase_2"/>
</dbReference>
<feature type="transmembrane region" description="Helical" evidence="1">
    <location>
        <begin position="266"/>
        <end position="292"/>
    </location>
</feature>
<sequence>MKLIVQIPCFNEEDTLPQTVADIPRQIEGIEKVEILIIDDGSHDNTVAVAKKIGVDHIVENTRNIGLAGSFQKGVDRCLELGADIIVNTDGDNQYAGGDIPALVRPILDGKADVVVGDRQTSEVEHFSSTKKFLQRFGSFVVRNLSGVDIPDAVSGFRAISREAALKINIVSSFSYTIEMLIQAGKKRMAIESVPVGVNAKTRDSRLFRSIPGFIKMSSMSMIRTYAMYQPLRVFVGIGLVLSFIGIFPLVRFVVSFALGDGVGHIQSLVIGSSLLVIGFVTFLIGLAADLINFNRRLIERTLESTRRIELHLNRLEHDEENRSFKIRQSDRG</sequence>
<evidence type="ECO:0000259" key="2">
    <source>
        <dbReference type="Pfam" id="PF00535"/>
    </source>
</evidence>
<evidence type="ECO:0000313" key="4">
    <source>
        <dbReference type="Proteomes" id="UP000315252"/>
    </source>
</evidence>
<dbReference type="RefSeq" id="WP_142899397.1">
    <property type="nucleotide sequence ID" value="NZ_ML660063.1"/>
</dbReference>
<dbReference type="SUPFAM" id="SSF53448">
    <property type="entry name" value="Nucleotide-diphospho-sugar transferases"/>
    <property type="match status" value="1"/>
</dbReference>
<dbReference type="AlphaFoldDB" id="A0A545T5M6"/>
<protein>
    <submittedName>
        <fullName evidence="3">Glycosyltransferase family 2 protein</fullName>
    </submittedName>
</protein>
<keyword evidence="4" id="KW-1185">Reference proteome</keyword>
<accession>A0A545T5M6</accession>
<organism evidence="3 4">
    <name type="scientific">Denitrobaculum tricleocarpae</name>
    <dbReference type="NCBI Taxonomy" id="2591009"/>
    <lineage>
        <taxon>Bacteria</taxon>
        <taxon>Pseudomonadati</taxon>
        <taxon>Pseudomonadota</taxon>
        <taxon>Alphaproteobacteria</taxon>
        <taxon>Rhodospirillales</taxon>
        <taxon>Rhodospirillaceae</taxon>
        <taxon>Denitrobaculum</taxon>
    </lineage>
</organism>
<evidence type="ECO:0000256" key="1">
    <source>
        <dbReference type="SAM" id="Phobius"/>
    </source>
</evidence>
<dbReference type="InterPro" id="IPR029044">
    <property type="entry name" value="Nucleotide-diphossugar_trans"/>
</dbReference>
<dbReference type="InterPro" id="IPR001173">
    <property type="entry name" value="Glyco_trans_2-like"/>
</dbReference>
<name>A0A545T5M6_9PROT</name>
<dbReference type="PANTHER" id="PTHR48090">
    <property type="entry name" value="UNDECAPRENYL-PHOSPHATE 4-DEOXY-4-FORMAMIDO-L-ARABINOSE TRANSFERASE-RELATED"/>
    <property type="match status" value="1"/>
</dbReference>
<keyword evidence="3" id="KW-0808">Transferase</keyword>
<evidence type="ECO:0000313" key="3">
    <source>
        <dbReference type="EMBL" id="TQV72550.1"/>
    </source>
</evidence>
<proteinExistence type="predicted"/>
<dbReference type="PANTHER" id="PTHR48090:SF6">
    <property type="entry name" value="SLR5056 PROTEIN"/>
    <property type="match status" value="1"/>
</dbReference>
<dbReference type="CDD" id="cd04179">
    <property type="entry name" value="DPM_DPG-synthase_like"/>
    <property type="match status" value="1"/>
</dbReference>
<dbReference type="Gene3D" id="3.90.550.10">
    <property type="entry name" value="Spore Coat Polysaccharide Biosynthesis Protein SpsA, Chain A"/>
    <property type="match status" value="1"/>
</dbReference>
<keyword evidence="1" id="KW-1133">Transmembrane helix</keyword>
<gene>
    <name evidence="3" type="ORF">FKG95_26145</name>
</gene>
<dbReference type="EMBL" id="VHSH01000012">
    <property type="protein sequence ID" value="TQV72550.1"/>
    <property type="molecule type" value="Genomic_DNA"/>
</dbReference>
<comment type="caution">
    <text evidence="3">The sequence shown here is derived from an EMBL/GenBank/DDBJ whole genome shotgun (WGS) entry which is preliminary data.</text>
</comment>
<keyword evidence="1" id="KW-0812">Transmembrane</keyword>